<keyword evidence="4" id="KW-0732">Signal</keyword>
<comment type="similarity">
    <text evidence="1 4">Belongs to the plant dirigent protein family.</text>
</comment>
<reference evidence="5 6" key="2">
    <citation type="submission" date="2024-10" db="EMBL/GenBank/DDBJ databases">
        <authorList>
            <person name="Ryan C."/>
        </authorList>
    </citation>
    <scope>NUCLEOTIDE SEQUENCE [LARGE SCALE GENOMIC DNA]</scope>
</reference>
<dbReference type="EMBL" id="OZ075131">
    <property type="protein sequence ID" value="CAL4980485.1"/>
    <property type="molecule type" value="Genomic_DNA"/>
</dbReference>
<dbReference type="Proteomes" id="UP001497457">
    <property type="component" value="Chromosome 21rd"/>
</dbReference>
<comment type="subcellular location">
    <subcellularLocation>
        <location evidence="4">Secreted</location>
        <location evidence="4">Extracellular space</location>
        <location evidence="4">Apoplast</location>
    </subcellularLocation>
</comment>
<organism evidence="5 6">
    <name type="scientific">Urochloa decumbens</name>
    <dbReference type="NCBI Taxonomy" id="240449"/>
    <lineage>
        <taxon>Eukaryota</taxon>
        <taxon>Viridiplantae</taxon>
        <taxon>Streptophyta</taxon>
        <taxon>Embryophyta</taxon>
        <taxon>Tracheophyta</taxon>
        <taxon>Spermatophyta</taxon>
        <taxon>Magnoliopsida</taxon>
        <taxon>Liliopsida</taxon>
        <taxon>Poales</taxon>
        <taxon>Poaceae</taxon>
        <taxon>PACMAD clade</taxon>
        <taxon>Panicoideae</taxon>
        <taxon>Panicodae</taxon>
        <taxon>Paniceae</taxon>
        <taxon>Melinidinae</taxon>
        <taxon>Urochloa</taxon>
    </lineage>
</organism>
<sequence>MAIPSSFLIFVGILLLPAILATPSSLEKPYPCPSECVQQKETHFHMYLHQFPAWDNVTDKNEAPSFNMFLDNWLITMENNPYEMIIGHARGYHLGMAFSGGLFQTSHTYVFESGRFAGSTLQVLGLLDILVKQGELVIIGGTGAFSTAHGTIRYKEVQSTRSNITDVVRELEVHIFTLGTSPLVMAGAIPI</sequence>
<keyword evidence="3 4" id="KW-0964">Secreted</keyword>
<keyword evidence="6" id="KW-1185">Reference proteome</keyword>
<evidence type="ECO:0000256" key="1">
    <source>
        <dbReference type="ARBA" id="ARBA00010746"/>
    </source>
</evidence>
<proteinExistence type="inferred from homology"/>
<accession>A0ABC9AKL5</accession>
<name>A0ABC9AKL5_9POAL</name>
<dbReference type="Gene3D" id="2.40.480.10">
    <property type="entry name" value="Allene oxide cyclase-like"/>
    <property type="match status" value="1"/>
</dbReference>
<dbReference type="AlphaFoldDB" id="A0ABC9AKL5"/>
<evidence type="ECO:0000256" key="2">
    <source>
        <dbReference type="ARBA" id="ARBA00011738"/>
    </source>
</evidence>
<feature type="chain" id="PRO_5044532088" description="Dirigent protein" evidence="4">
    <location>
        <begin position="22"/>
        <end position="191"/>
    </location>
</feature>
<dbReference type="InterPro" id="IPR004265">
    <property type="entry name" value="Dirigent"/>
</dbReference>
<evidence type="ECO:0000313" key="5">
    <source>
        <dbReference type="EMBL" id="CAL4980485.1"/>
    </source>
</evidence>
<feature type="signal peptide" evidence="4">
    <location>
        <begin position="1"/>
        <end position="21"/>
    </location>
</feature>
<reference evidence="6" key="1">
    <citation type="submission" date="2024-06" db="EMBL/GenBank/DDBJ databases">
        <authorList>
            <person name="Ryan C."/>
        </authorList>
    </citation>
    <scope>NUCLEOTIDE SEQUENCE [LARGE SCALE GENOMIC DNA]</scope>
</reference>
<gene>
    <name evidence="5" type="ORF">URODEC1_LOCUS55684</name>
</gene>
<dbReference type="InterPro" id="IPR044859">
    <property type="entry name" value="Allene_oxi_cyc_Dirigent"/>
</dbReference>
<evidence type="ECO:0000256" key="3">
    <source>
        <dbReference type="ARBA" id="ARBA00022525"/>
    </source>
</evidence>
<keyword evidence="4" id="KW-0052">Apoplast</keyword>
<dbReference type="GO" id="GO:0009699">
    <property type="term" value="P:phenylpropanoid biosynthetic process"/>
    <property type="evidence" value="ECO:0007669"/>
    <property type="project" value="UniProtKB-ARBA"/>
</dbReference>
<evidence type="ECO:0000256" key="4">
    <source>
        <dbReference type="RuleBase" id="RU363099"/>
    </source>
</evidence>
<evidence type="ECO:0000313" key="6">
    <source>
        <dbReference type="Proteomes" id="UP001497457"/>
    </source>
</evidence>
<dbReference type="PANTHER" id="PTHR21495">
    <property type="entry name" value="NUCLEOPORIN-RELATED"/>
    <property type="match status" value="1"/>
</dbReference>
<comment type="function">
    <text evidence="4">Dirigent proteins impart stereoselectivity on the phenoxy radical-coupling reaction, yielding optically active lignans from two molecules of coniferyl alcohol in the biosynthesis of lignans, flavonolignans, and alkaloids and thus plays a central role in plant secondary metabolism.</text>
</comment>
<dbReference type="Pfam" id="PF03018">
    <property type="entry name" value="Dirigent"/>
    <property type="match status" value="1"/>
</dbReference>
<dbReference type="GO" id="GO:0048046">
    <property type="term" value="C:apoplast"/>
    <property type="evidence" value="ECO:0007669"/>
    <property type="project" value="UniProtKB-SubCell"/>
</dbReference>
<protein>
    <recommendedName>
        <fullName evidence="4">Dirigent protein</fullName>
    </recommendedName>
</protein>
<comment type="subunit">
    <text evidence="2 4">Homodimer.</text>
</comment>